<dbReference type="SUPFAM" id="SSF81342">
    <property type="entry name" value="Transmembrane di-heme cytochromes"/>
    <property type="match status" value="1"/>
</dbReference>
<evidence type="ECO:0000313" key="3">
    <source>
        <dbReference type="EMBL" id="MBC8178965.1"/>
    </source>
</evidence>
<dbReference type="GO" id="GO:0009055">
    <property type="term" value="F:electron transfer activity"/>
    <property type="evidence" value="ECO:0007669"/>
    <property type="project" value="InterPro"/>
</dbReference>
<dbReference type="GO" id="GO:0016491">
    <property type="term" value="F:oxidoreductase activity"/>
    <property type="evidence" value="ECO:0007669"/>
    <property type="project" value="InterPro"/>
</dbReference>
<dbReference type="Proteomes" id="UP000650524">
    <property type="component" value="Unassembled WGS sequence"/>
</dbReference>
<dbReference type="InterPro" id="IPR027387">
    <property type="entry name" value="Cytb/b6-like_sf"/>
</dbReference>
<feature type="transmembrane region" description="Helical" evidence="1">
    <location>
        <begin position="20"/>
        <end position="37"/>
    </location>
</feature>
<dbReference type="PANTHER" id="PTHR19271">
    <property type="entry name" value="CYTOCHROME B"/>
    <property type="match status" value="1"/>
</dbReference>
<proteinExistence type="predicted"/>
<name>A0A8J6N3E2_9DELT</name>
<evidence type="ECO:0000256" key="1">
    <source>
        <dbReference type="SAM" id="Phobius"/>
    </source>
</evidence>
<keyword evidence="1" id="KW-0812">Transmembrane</keyword>
<dbReference type="GO" id="GO:0022904">
    <property type="term" value="P:respiratory electron transport chain"/>
    <property type="evidence" value="ECO:0007669"/>
    <property type="project" value="InterPro"/>
</dbReference>
<feature type="transmembrane region" description="Helical" evidence="1">
    <location>
        <begin position="186"/>
        <end position="206"/>
    </location>
</feature>
<organism evidence="3 4">
    <name type="scientific">Candidatus Desulfacyla euxinica</name>
    <dbReference type="NCBI Taxonomy" id="2841693"/>
    <lineage>
        <taxon>Bacteria</taxon>
        <taxon>Deltaproteobacteria</taxon>
        <taxon>Candidatus Desulfacyla</taxon>
    </lineage>
</organism>
<feature type="transmembrane region" description="Helical" evidence="1">
    <location>
        <begin position="232"/>
        <end position="256"/>
    </location>
</feature>
<keyword evidence="1" id="KW-1133">Transmembrane helix</keyword>
<evidence type="ECO:0000313" key="4">
    <source>
        <dbReference type="Proteomes" id="UP000650524"/>
    </source>
</evidence>
<feature type="transmembrane region" description="Helical" evidence="1">
    <location>
        <begin position="277"/>
        <end position="297"/>
    </location>
</feature>
<comment type="caution">
    <text evidence="3">The sequence shown here is derived from an EMBL/GenBank/DDBJ whole genome shotgun (WGS) entry which is preliminary data.</text>
</comment>
<feature type="transmembrane region" description="Helical" evidence="1">
    <location>
        <begin position="154"/>
        <end position="174"/>
    </location>
</feature>
<dbReference type="SUPFAM" id="SSF81648">
    <property type="entry name" value="a domain/subunit of cytochrome bc1 complex (Ubiquinol-cytochrome c reductase)"/>
    <property type="match status" value="1"/>
</dbReference>
<dbReference type="PROSITE" id="PS51002">
    <property type="entry name" value="CYTB_NTER"/>
    <property type="match status" value="1"/>
</dbReference>
<dbReference type="InterPro" id="IPR005797">
    <property type="entry name" value="Cyt_b/b6_N"/>
</dbReference>
<dbReference type="InterPro" id="IPR016174">
    <property type="entry name" value="Di-haem_cyt_TM"/>
</dbReference>
<protein>
    <submittedName>
        <fullName evidence="3">Cytochrome b N-terminal domain-containing protein</fullName>
    </submittedName>
</protein>
<reference evidence="3 4" key="1">
    <citation type="submission" date="2020-08" db="EMBL/GenBank/DDBJ databases">
        <title>Bridging the membrane lipid divide: bacteria of the FCB group superphylum have the potential to synthesize archaeal ether lipids.</title>
        <authorList>
            <person name="Villanueva L."/>
            <person name="Von Meijenfeldt F.A.B."/>
            <person name="Westbye A.B."/>
            <person name="Yadav S."/>
            <person name="Hopmans E.C."/>
            <person name="Dutilh B.E."/>
            <person name="Sinninghe Damste J.S."/>
        </authorList>
    </citation>
    <scope>NUCLEOTIDE SEQUENCE [LARGE SCALE GENOMIC DNA]</scope>
    <source>
        <strain evidence="3">NIOZ-UU27</strain>
    </source>
</reference>
<dbReference type="Pfam" id="PF00033">
    <property type="entry name" value="Cytochrome_B"/>
    <property type="match status" value="1"/>
</dbReference>
<keyword evidence="1" id="KW-0472">Membrane</keyword>
<feature type="transmembrane region" description="Helical" evidence="1">
    <location>
        <begin position="96"/>
        <end position="116"/>
    </location>
</feature>
<dbReference type="EMBL" id="JACNJD010000332">
    <property type="protein sequence ID" value="MBC8178965.1"/>
    <property type="molecule type" value="Genomic_DNA"/>
</dbReference>
<dbReference type="InterPro" id="IPR036150">
    <property type="entry name" value="Cyt_b/b6_C_sf"/>
</dbReference>
<feature type="domain" description="Cytochrome b/b6 N-terminal region profile" evidence="2">
    <location>
        <begin position="1"/>
        <end position="199"/>
    </location>
</feature>
<evidence type="ECO:0000259" key="2">
    <source>
        <dbReference type="PROSITE" id="PS51002"/>
    </source>
</evidence>
<gene>
    <name evidence="3" type="ORF">H8E19_16295</name>
</gene>
<sequence>MSDTGKIINKISSYMPRLGLSALILCLASGIVLVFYYRPMGNVFQNVEEITTLVPYGWFFRQLHYGSGQLFTILMLLHTLDHFLRKRYRIYLFKEWVLLIFSLCLCFFVLFTGFVLKGDKEGFFAGQIFMNILEAIPFIGGSVSKLFIVPGDSFFFLPYLYHCFFLPILIIYLIRDHIREWFPNQRFLLIGTAGLFLYAIFVRPAIDIPPEASVAMIQGPWFFLGVQTLLKFLPVLLAGLIIPGLFVGCLLILPVIKTDSPTRDHRGRIAYVGENGLHYLLVVALCFYGFLTLRAAIWGP</sequence>
<dbReference type="PANTHER" id="PTHR19271:SF16">
    <property type="entry name" value="CYTOCHROME B"/>
    <property type="match status" value="1"/>
</dbReference>
<dbReference type="Gene3D" id="1.20.810.10">
    <property type="entry name" value="Cytochrome Bc1 Complex, Chain C"/>
    <property type="match status" value="2"/>
</dbReference>
<dbReference type="AlphaFoldDB" id="A0A8J6N3E2"/>
<accession>A0A8J6N3E2</accession>
<dbReference type="GO" id="GO:0016020">
    <property type="term" value="C:membrane"/>
    <property type="evidence" value="ECO:0007669"/>
    <property type="project" value="InterPro"/>
</dbReference>